<dbReference type="OrthoDB" id="4350200at2"/>
<proteinExistence type="inferred from homology"/>
<dbReference type="Gene3D" id="1.20.1250.20">
    <property type="entry name" value="MFS general substrate transporter like domains"/>
    <property type="match status" value="2"/>
</dbReference>
<sequence length="435" mass="44123">MTPSPDGPAYHGSREATPSGGSSRVTTISEPVRLVRDRPTWLIYLQLCTFATYLYGLSAALPLLRADQRTSATVAGLHGTAMAIGTIAAGLALPLLTRRFGRRATSWIGLAGMNAGVLLVLPTDALALTLLGYGLSGAFSSVLLYTSMAALHDHQGPAGPAALSEANAVGVVVGMAVTFGLSVVAQTALGWRAALLATPIASVLLALTMGRTWPATPEPTGASGRTAGRPDAQQQGSRENSHEGTREDGPGAAVPGWRFHLAGAVLFCCVALEFSFNLWAADLFAFRTGLGAATAATALTAFVAGMAAGRFAGTQLALRLPPVPLFAGALALTMAGWLLFWLSTQPVLSYAGLVVSGLGVSLHFPLALTALIAGAGGRADRAAAASPIWAGAAMAAGPLALGALADGFGTATAFLMVPVLIGLAVAGVLSSSRRT</sequence>
<comment type="similarity">
    <text evidence="2">Belongs to the major facilitator superfamily.</text>
</comment>
<feature type="region of interest" description="Disordered" evidence="7">
    <location>
        <begin position="1"/>
        <end position="25"/>
    </location>
</feature>
<dbReference type="GO" id="GO:0012505">
    <property type="term" value="C:endomembrane system"/>
    <property type="evidence" value="ECO:0007669"/>
    <property type="project" value="UniProtKB-SubCell"/>
</dbReference>
<keyword evidence="6 8" id="KW-0472">Membrane</keyword>
<feature type="region of interest" description="Disordered" evidence="7">
    <location>
        <begin position="215"/>
        <end position="249"/>
    </location>
</feature>
<evidence type="ECO:0000256" key="5">
    <source>
        <dbReference type="ARBA" id="ARBA00022989"/>
    </source>
</evidence>
<evidence type="ECO:0000256" key="1">
    <source>
        <dbReference type="ARBA" id="ARBA00004127"/>
    </source>
</evidence>
<keyword evidence="3" id="KW-0813">Transport</keyword>
<protein>
    <submittedName>
        <fullName evidence="9">MFS transporter</fullName>
    </submittedName>
</protein>
<feature type="transmembrane region" description="Helical" evidence="8">
    <location>
        <begin position="411"/>
        <end position="429"/>
    </location>
</feature>
<feature type="transmembrane region" description="Helical" evidence="8">
    <location>
        <begin position="191"/>
        <end position="209"/>
    </location>
</feature>
<comment type="caution">
    <text evidence="9">The sequence shown here is derived from an EMBL/GenBank/DDBJ whole genome shotgun (WGS) entry which is preliminary data.</text>
</comment>
<feature type="transmembrane region" description="Helical" evidence="8">
    <location>
        <begin position="166"/>
        <end position="185"/>
    </location>
</feature>
<dbReference type="Proteomes" id="UP000306628">
    <property type="component" value="Unassembled WGS sequence"/>
</dbReference>
<dbReference type="AlphaFoldDB" id="A0A5S4GAN6"/>
<gene>
    <name evidence="9" type="ORF">ETD85_30235</name>
</gene>
<dbReference type="EMBL" id="VCKX01000107">
    <property type="protein sequence ID" value="TMR30075.1"/>
    <property type="molecule type" value="Genomic_DNA"/>
</dbReference>
<feature type="compositionally biased region" description="Basic and acidic residues" evidence="7">
    <location>
        <begin position="239"/>
        <end position="249"/>
    </location>
</feature>
<dbReference type="SUPFAM" id="SSF103473">
    <property type="entry name" value="MFS general substrate transporter"/>
    <property type="match status" value="1"/>
</dbReference>
<evidence type="ECO:0000313" key="10">
    <source>
        <dbReference type="Proteomes" id="UP000306628"/>
    </source>
</evidence>
<dbReference type="InterPro" id="IPR011701">
    <property type="entry name" value="MFS"/>
</dbReference>
<dbReference type="GO" id="GO:0022857">
    <property type="term" value="F:transmembrane transporter activity"/>
    <property type="evidence" value="ECO:0007669"/>
    <property type="project" value="InterPro"/>
</dbReference>
<comment type="subcellular location">
    <subcellularLocation>
        <location evidence="1">Endomembrane system</location>
        <topology evidence="1">Multi-pass membrane protein</topology>
    </subcellularLocation>
</comment>
<feature type="transmembrane region" description="Helical" evidence="8">
    <location>
        <begin position="292"/>
        <end position="311"/>
    </location>
</feature>
<evidence type="ECO:0000256" key="8">
    <source>
        <dbReference type="SAM" id="Phobius"/>
    </source>
</evidence>
<feature type="transmembrane region" description="Helical" evidence="8">
    <location>
        <begin position="76"/>
        <end position="97"/>
    </location>
</feature>
<organism evidence="9 10">
    <name type="scientific">Nonomuraea zeae</name>
    <dbReference type="NCBI Taxonomy" id="1642303"/>
    <lineage>
        <taxon>Bacteria</taxon>
        <taxon>Bacillati</taxon>
        <taxon>Actinomycetota</taxon>
        <taxon>Actinomycetes</taxon>
        <taxon>Streptosporangiales</taxon>
        <taxon>Streptosporangiaceae</taxon>
        <taxon>Nonomuraea</taxon>
    </lineage>
</organism>
<accession>A0A5S4GAN6</accession>
<dbReference type="InterPro" id="IPR051788">
    <property type="entry name" value="MFS_Transporter"/>
</dbReference>
<dbReference type="PANTHER" id="PTHR23514">
    <property type="entry name" value="BYPASS OF STOP CODON PROTEIN 6"/>
    <property type="match status" value="1"/>
</dbReference>
<feature type="transmembrane region" description="Helical" evidence="8">
    <location>
        <begin position="323"/>
        <end position="342"/>
    </location>
</feature>
<keyword evidence="4 8" id="KW-0812">Transmembrane</keyword>
<dbReference type="Pfam" id="PF07690">
    <property type="entry name" value="MFS_1"/>
    <property type="match status" value="1"/>
</dbReference>
<evidence type="ECO:0000256" key="3">
    <source>
        <dbReference type="ARBA" id="ARBA00022448"/>
    </source>
</evidence>
<feature type="transmembrane region" description="Helical" evidence="8">
    <location>
        <begin position="348"/>
        <end position="372"/>
    </location>
</feature>
<dbReference type="GO" id="GO:0016020">
    <property type="term" value="C:membrane"/>
    <property type="evidence" value="ECO:0007669"/>
    <property type="project" value="TreeGrafter"/>
</dbReference>
<keyword evidence="5 8" id="KW-1133">Transmembrane helix</keyword>
<feature type="transmembrane region" description="Helical" evidence="8">
    <location>
        <begin position="127"/>
        <end position="145"/>
    </location>
</feature>
<evidence type="ECO:0000256" key="6">
    <source>
        <dbReference type="ARBA" id="ARBA00023136"/>
    </source>
</evidence>
<evidence type="ECO:0000256" key="7">
    <source>
        <dbReference type="SAM" id="MobiDB-lite"/>
    </source>
</evidence>
<dbReference type="PANTHER" id="PTHR23514:SF3">
    <property type="entry name" value="BYPASS OF STOP CODON PROTEIN 6"/>
    <property type="match status" value="1"/>
</dbReference>
<evidence type="ECO:0000256" key="4">
    <source>
        <dbReference type="ARBA" id="ARBA00022692"/>
    </source>
</evidence>
<name>A0A5S4GAN6_9ACTN</name>
<feature type="transmembrane region" description="Helical" evidence="8">
    <location>
        <begin position="41"/>
        <end position="64"/>
    </location>
</feature>
<reference evidence="9 10" key="1">
    <citation type="submission" date="2019-05" db="EMBL/GenBank/DDBJ databases">
        <title>Draft genome sequence of Nonomuraea zeae DSM 100528.</title>
        <authorList>
            <person name="Saricaoglu S."/>
            <person name="Isik K."/>
        </authorList>
    </citation>
    <scope>NUCLEOTIDE SEQUENCE [LARGE SCALE GENOMIC DNA]</scope>
    <source>
        <strain evidence="9 10">DSM 100528</strain>
    </source>
</reference>
<keyword evidence="10" id="KW-1185">Reference proteome</keyword>
<evidence type="ECO:0000313" key="9">
    <source>
        <dbReference type="EMBL" id="TMR30075.1"/>
    </source>
</evidence>
<dbReference type="InterPro" id="IPR036259">
    <property type="entry name" value="MFS_trans_sf"/>
</dbReference>
<evidence type="ECO:0000256" key="2">
    <source>
        <dbReference type="ARBA" id="ARBA00008335"/>
    </source>
</evidence>
<feature type="transmembrane region" description="Helical" evidence="8">
    <location>
        <begin position="259"/>
        <end position="280"/>
    </location>
</feature>